<feature type="region of interest" description="Disordered" evidence="1">
    <location>
        <begin position="1"/>
        <end position="26"/>
    </location>
</feature>
<protein>
    <submittedName>
        <fullName evidence="2">Uncharacterized protein</fullName>
    </submittedName>
</protein>
<feature type="region of interest" description="Disordered" evidence="1">
    <location>
        <begin position="38"/>
        <end position="62"/>
    </location>
</feature>
<name>A0AA40EUX7_9PEZI</name>
<evidence type="ECO:0000313" key="2">
    <source>
        <dbReference type="EMBL" id="KAK0745990.1"/>
    </source>
</evidence>
<reference evidence="2" key="1">
    <citation type="submission" date="2023-06" db="EMBL/GenBank/DDBJ databases">
        <title>Genome-scale phylogeny and comparative genomics of the fungal order Sordariales.</title>
        <authorList>
            <consortium name="Lawrence Berkeley National Laboratory"/>
            <person name="Hensen N."/>
            <person name="Bonometti L."/>
            <person name="Westerberg I."/>
            <person name="Brannstrom I.O."/>
            <person name="Guillou S."/>
            <person name="Cros-Aarteil S."/>
            <person name="Calhoun S."/>
            <person name="Haridas S."/>
            <person name="Kuo A."/>
            <person name="Mondo S."/>
            <person name="Pangilinan J."/>
            <person name="Riley R."/>
            <person name="LaButti K."/>
            <person name="Andreopoulos B."/>
            <person name="Lipzen A."/>
            <person name="Chen C."/>
            <person name="Yanf M."/>
            <person name="Daum C."/>
            <person name="Ng V."/>
            <person name="Clum A."/>
            <person name="Steindorff A."/>
            <person name="Ohm R."/>
            <person name="Martin F."/>
            <person name="Silar P."/>
            <person name="Natvig D."/>
            <person name="Lalanne C."/>
            <person name="Gautier V."/>
            <person name="Ament-velasquez S.L."/>
            <person name="Kruys A."/>
            <person name="Hutchinson M.I."/>
            <person name="Powell A.J."/>
            <person name="Barry K."/>
            <person name="Miller A.N."/>
            <person name="Grigoriev I.V."/>
            <person name="Debuchy R."/>
            <person name="Gladieux P."/>
            <person name="Thoren M.H."/>
            <person name="Johannesson H."/>
        </authorList>
    </citation>
    <scope>NUCLEOTIDE SEQUENCE</scope>
    <source>
        <strain evidence="2">SMH3187-1</strain>
    </source>
</reference>
<gene>
    <name evidence="2" type="ORF">B0T18DRAFT_488653</name>
</gene>
<evidence type="ECO:0000256" key="1">
    <source>
        <dbReference type="SAM" id="MobiDB-lite"/>
    </source>
</evidence>
<sequence>MSTPAPLPLHQGQGRDNQDRAAHQKRQHHLNLFIHKLTNQPTTPLKPRRPHPSSGCTSDGFNISDTTPKEWHNVIRYLHQHDLDGLDEKIADRLRRLGQTLHQPGEVLFFVFVSHPADFLSEAMYHALRVLSKNKNFDLSAFGGYPGPF</sequence>
<organism evidence="2 3">
    <name type="scientific">Schizothecium vesticola</name>
    <dbReference type="NCBI Taxonomy" id="314040"/>
    <lineage>
        <taxon>Eukaryota</taxon>
        <taxon>Fungi</taxon>
        <taxon>Dikarya</taxon>
        <taxon>Ascomycota</taxon>
        <taxon>Pezizomycotina</taxon>
        <taxon>Sordariomycetes</taxon>
        <taxon>Sordariomycetidae</taxon>
        <taxon>Sordariales</taxon>
        <taxon>Schizotheciaceae</taxon>
        <taxon>Schizothecium</taxon>
    </lineage>
</organism>
<dbReference type="AlphaFoldDB" id="A0AA40EUX7"/>
<keyword evidence="3" id="KW-1185">Reference proteome</keyword>
<accession>A0AA40EUX7</accession>
<comment type="caution">
    <text evidence="2">The sequence shown here is derived from an EMBL/GenBank/DDBJ whole genome shotgun (WGS) entry which is preliminary data.</text>
</comment>
<dbReference type="EMBL" id="JAUKUD010000004">
    <property type="protein sequence ID" value="KAK0745990.1"/>
    <property type="molecule type" value="Genomic_DNA"/>
</dbReference>
<evidence type="ECO:0000313" key="3">
    <source>
        <dbReference type="Proteomes" id="UP001172155"/>
    </source>
</evidence>
<proteinExistence type="predicted"/>
<dbReference type="Proteomes" id="UP001172155">
    <property type="component" value="Unassembled WGS sequence"/>
</dbReference>